<gene>
    <name evidence="2" type="ORF">SKAU_G00395410</name>
</gene>
<proteinExistence type="predicted"/>
<feature type="compositionally biased region" description="Acidic residues" evidence="1">
    <location>
        <begin position="164"/>
        <end position="173"/>
    </location>
</feature>
<evidence type="ECO:0000256" key="1">
    <source>
        <dbReference type="SAM" id="MobiDB-lite"/>
    </source>
</evidence>
<evidence type="ECO:0008006" key="4">
    <source>
        <dbReference type="Google" id="ProtNLM"/>
    </source>
</evidence>
<feature type="region of interest" description="Disordered" evidence="1">
    <location>
        <begin position="36"/>
        <end position="56"/>
    </location>
</feature>
<protein>
    <recommendedName>
        <fullName evidence="4">FAM13A</fullName>
    </recommendedName>
</protein>
<dbReference type="AlphaFoldDB" id="A0A9Q1ECC2"/>
<feature type="region of interest" description="Disordered" evidence="1">
    <location>
        <begin position="131"/>
        <end position="201"/>
    </location>
</feature>
<dbReference type="Proteomes" id="UP001152622">
    <property type="component" value="Chromosome 20"/>
</dbReference>
<dbReference type="EMBL" id="JAINUF010000020">
    <property type="protein sequence ID" value="KAJ8336198.1"/>
    <property type="molecule type" value="Genomic_DNA"/>
</dbReference>
<evidence type="ECO:0000313" key="3">
    <source>
        <dbReference type="Proteomes" id="UP001152622"/>
    </source>
</evidence>
<keyword evidence="3" id="KW-1185">Reference proteome</keyword>
<organism evidence="2 3">
    <name type="scientific">Synaphobranchus kaupii</name>
    <name type="common">Kaup's arrowtooth eel</name>
    <dbReference type="NCBI Taxonomy" id="118154"/>
    <lineage>
        <taxon>Eukaryota</taxon>
        <taxon>Metazoa</taxon>
        <taxon>Chordata</taxon>
        <taxon>Craniata</taxon>
        <taxon>Vertebrata</taxon>
        <taxon>Euteleostomi</taxon>
        <taxon>Actinopterygii</taxon>
        <taxon>Neopterygii</taxon>
        <taxon>Teleostei</taxon>
        <taxon>Anguilliformes</taxon>
        <taxon>Synaphobranchidae</taxon>
        <taxon>Synaphobranchus</taxon>
    </lineage>
</organism>
<dbReference type="PANTHER" id="PTHR15904">
    <property type="entry name" value="FAM13"/>
    <property type="match status" value="1"/>
</dbReference>
<dbReference type="PANTHER" id="PTHR15904:SF18">
    <property type="entry name" value="PROTEIN FAM13A"/>
    <property type="match status" value="1"/>
</dbReference>
<comment type="caution">
    <text evidence="2">The sequence shown here is derived from an EMBL/GenBank/DDBJ whole genome shotgun (WGS) entry which is preliminary data.</text>
</comment>
<sequence>MWGGRLIQQLLEEDSDSPMLSPRFYGYGHCQQYLDDTEVPPSPPNAHSFMSRRRSSSLGSCEEERVELSTVQLSKKVHSLKKKISRFEEKFQEERKYRPSHSDKASIPEVLRWMNELSKLRKELKENKLLKSEEGLPILTRPRSNTLPKSFGSQLDKKGREKEEVVEEEEEEPLPAVESTLGDVQRKLQEKREEEGRPEEH</sequence>
<feature type="compositionally biased region" description="Polar residues" evidence="1">
    <location>
        <begin position="142"/>
        <end position="153"/>
    </location>
</feature>
<evidence type="ECO:0000313" key="2">
    <source>
        <dbReference type="EMBL" id="KAJ8336198.1"/>
    </source>
</evidence>
<dbReference type="InterPro" id="IPR039102">
    <property type="entry name" value="FAM13"/>
</dbReference>
<reference evidence="2" key="1">
    <citation type="journal article" date="2023" name="Science">
        <title>Genome structures resolve the early diversification of teleost fishes.</title>
        <authorList>
            <person name="Parey E."/>
            <person name="Louis A."/>
            <person name="Montfort J."/>
            <person name="Bouchez O."/>
            <person name="Roques C."/>
            <person name="Iampietro C."/>
            <person name="Lluch J."/>
            <person name="Castinel A."/>
            <person name="Donnadieu C."/>
            <person name="Desvignes T."/>
            <person name="Floi Bucao C."/>
            <person name="Jouanno E."/>
            <person name="Wen M."/>
            <person name="Mejri S."/>
            <person name="Dirks R."/>
            <person name="Jansen H."/>
            <person name="Henkel C."/>
            <person name="Chen W.J."/>
            <person name="Zahm M."/>
            <person name="Cabau C."/>
            <person name="Klopp C."/>
            <person name="Thompson A.W."/>
            <person name="Robinson-Rechavi M."/>
            <person name="Braasch I."/>
            <person name="Lecointre G."/>
            <person name="Bobe J."/>
            <person name="Postlethwait J.H."/>
            <person name="Berthelot C."/>
            <person name="Roest Crollius H."/>
            <person name="Guiguen Y."/>
        </authorList>
    </citation>
    <scope>NUCLEOTIDE SEQUENCE</scope>
    <source>
        <strain evidence="2">WJC10195</strain>
    </source>
</reference>
<accession>A0A9Q1ECC2</accession>
<name>A0A9Q1ECC2_SYNKA</name>
<dbReference type="OrthoDB" id="185175at2759"/>
<feature type="compositionally biased region" description="Basic and acidic residues" evidence="1">
    <location>
        <begin position="184"/>
        <end position="201"/>
    </location>
</feature>